<dbReference type="InterPro" id="IPR036390">
    <property type="entry name" value="WH_DNA-bd_sf"/>
</dbReference>
<dbReference type="SUPFAM" id="SSF46785">
    <property type="entry name" value="Winged helix' DNA-binding domain"/>
    <property type="match status" value="1"/>
</dbReference>
<dbReference type="PANTHER" id="PTHR30363">
    <property type="entry name" value="HTH-TYPE TRANSCRIPTIONAL REGULATOR SRLR-RELATED"/>
    <property type="match status" value="1"/>
</dbReference>
<dbReference type="EMBL" id="BLIP01000001">
    <property type="protein sequence ID" value="GFE20199.1"/>
    <property type="molecule type" value="Genomic_DNA"/>
</dbReference>
<dbReference type="InterPro" id="IPR001034">
    <property type="entry name" value="DeoR_HTH"/>
</dbReference>
<reference evidence="6 7" key="1">
    <citation type="submission" date="2019-12" db="EMBL/GenBank/DDBJ databases">
        <title>Whole genome shotgun sequence of Streptomyces libani subsp. libani NBRC 13452.</title>
        <authorList>
            <person name="Ichikawa N."/>
            <person name="Kimura A."/>
            <person name="Kitahashi Y."/>
            <person name="Komaki H."/>
            <person name="Tamura T."/>
        </authorList>
    </citation>
    <scope>NUCLEOTIDE SEQUENCE [LARGE SCALE GENOMIC DNA]</scope>
    <source>
        <strain evidence="6 7">NBRC 13452</strain>
    </source>
</reference>
<dbReference type="AlphaFoldDB" id="A0A640T8Y0"/>
<evidence type="ECO:0000256" key="4">
    <source>
        <dbReference type="SAM" id="MobiDB-lite"/>
    </source>
</evidence>
<dbReference type="Pfam" id="PF08220">
    <property type="entry name" value="HTH_DeoR"/>
    <property type="match status" value="1"/>
</dbReference>
<protein>
    <recommendedName>
        <fullName evidence="5">HTH deoR-type domain-containing protein</fullName>
    </recommendedName>
</protein>
<keyword evidence="1" id="KW-0805">Transcription regulation</keyword>
<dbReference type="SUPFAM" id="SSF100950">
    <property type="entry name" value="NagB/RpiA/CoA transferase-like"/>
    <property type="match status" value="1"/>
</dbReference>
<dbReference type="PROSITE" id="PS00894">
    <property type="entry name" value="HTH_DEOR_1"/>
    <property type="match status" value="1"/>
</dbReference>
<evidence type="ECO:0000313" key="6">
    <source>
        <dbReference type="EMBL" id="GFE20199.1"/>
    </source>
</evidence>
<evidence type="ECO:0000313" key="7">
    <source>
        <dbReference type="Proteomes" id="UP000429552"/>
    </source>
</evidence>
<evidence type="ECO:0000259" key="5">
    <source>
        <dbReference type="PROSITE" id="PS51000"/>
    </source>
</evidence>
<name>A0A640T8Y0_STRNI</name>
<dbReference type="InterPro" id="IPR014036">
    <property type="entry name" value="DeoR-like_C"/>
</dbReference>
<proteinExistence type="predicted"/>
<dbReference type="PROSITE" id="PS51000">
    <property type="entry name" value="HTH_DEOR_2"/>
    <property type="match status" value="1"/>
</dbReference>
<dbReference type="InterPro" id="IPR050313">
    <property type="entry name" value="Carb_Metab_HTH_regulators"/>
</dbReference>
<keyword evidence="3" id="KW-0804">Transcription</keyword>
<dbReference type="InterPro" id="IPR037171">
    <property type="entry name" value="NagB/RpiA_transferase-like"/>
</dbReference>
<dbReference type="InterPro" id="IPR036388">
    <property type="entry name" value="WH-like_DNA-bd_sf"/>
</dbReference>
<dbReference type="Proteomes" id="UP000429552">
    <property type="component" value="Unassembled WGS sequence"/>
</dbReference>
<sequence length="318" mass="33963">MPHPLAAVPVPACPTANLQLRETRNLRIVPQRTQADTGRRQQAEAGSEVTSGERSATRRRRERMVELLGAGDISVHDLAAEFDVSLSTVRRDLATLAALGRITRTYGGAVDHRAVERSWHDKEHEQRGEKDAIARAAAGLVRSGDVVLLDAGTTVARLAHELRDRADLTVVTNGLSTLVELADAEVEVVVLGGRLRRPNESLLGTRTEQALRRLTPDIAFLGVDGLDPRRGINCPDPEQAALKETMAECARASWVLADHSKLGGGGGFPYWAAMPAGTGLISGGGERELASFTDAGWAVHPAAEAPEDVVEGAPLHTS</sequence>
<keyword evidence="2" id="KW-0238">DNA-binding</keyword>
<comment type="caution">
    <text evidence="6">The sequence shown here is derived from an EMBL/GenBank/DDBJ whole genome shotgun (WGS) entry which is preliminary data.</text>
</comment>
<evidence type="ECO:0000256" key="2">
    <source>
        <dbReference type="ARBA" id="ARBA00023125"/>
    </source>
</evidence>
<dbReference type="Pfam" id="PF00455">
    <property type="entry name" value="DeoRC"/>
    <property type="match status" value="1"/>
</dbReference>
<dbReference type="Gene3D" id="3.40.50.1360">
    <property type="match status" value="1"/>
</dbReference>
<dbReference type="GO" id="GO:0003677">
    <property type="term" value="F:DNA binding"/>
    <property type="evidence" value="ECO:0007669"/>
    <property type="project" value="UniProtKB-KW"/>
</dbReference>
<evidence type="ECO:0000256" key="1">
    <source>
        <dbReference type="ARBA" id="ARBA00023015"/>
    </source>
</evidence>
<dbReference type="SMART" id="SM00420">
    <property type="entry name" value="HTH_DEOR"/>
    <property type="match status" value="1"/>
</dbReference>
<dbReference type="SMART" id="SM01134">
    <property type="entry name" value="DeoRC"/>
    <property type="match status" value="1"/>
</dbReference>
<accession>A0A640T8Y0</accession>
<gene>
    <name evidence="6" type="ORF">Sliba_06520</name>
</gene>
<organism evidence="6 7">
    <name type="scientific">Streptomyces nigrescens</name>
    <dbReference type="NCBI Taxonomy" id="1920"/>
    <lineage>
        <taxon>Bacteria</taxon>
        <taxon>Bacillati</taxon>
        <taxon>Actinomycetota</taxon>
        <taxon>Actinomycetes</taxon>
        <taxon>Kitasatosporales</taxon>
        <taxon>Streptomycetaceae</taxon>
        <taxon>Streptomyces</taxon>
    </lineage>
</organism>
<dbReference type="Gene3D" id="1.10.10.10">
    <property type="entry name" value="Winged helix-like DNA-binding domain superfamily/Winged helix DNA-binding domain"/>
    <property type="match status" value="1"/>
</dbReference>
<feature type="domain" description="HTH deoR-type" evidence="5">
    <location>
        <begin position="56"/>
        <end position="111"/>
    </location>
</feature>
<evidence type="ECO:0000256" key="3">
    <source>
        <dbReference type="ARBA" id="ARBA00023163"/>
    </source>
</evidence>
<dbReference type="InterPro" id="IPR018356">
    <property type="entry name" value="Tscrpt_reg_HTH_DeoR_CS"/>
</dbReference>
<dbReference type="PANTHER" id="PTHR30363:SF44">
    <property type="entry name" value="AGA OPERON TRANSCRIPTIONAL REPRESSOR-RELATED"/>
    <property type="match status" value="1"/>
</dbReference>
<feature type="region of interest" description="Disordered" evidence="4">
    <location>
        <begin position="30"/>
        <end position="60"/>
    </location>
</feature>
<dbReference type="PRINTS" id="PR00037">
    <property type="entry name" value="HTHLACR"/>
</dbReference>
<dbReference type="GO" id="GO:0003700">
    <property type="term" value="F:DNA-binding transcription factor activity"/>
    <property type="evidence" value="ECO:0007669"/>
    <property type="project" value="InterPro"/>
</dbReference>